<feature type="transmembrane region" description="Helical" evidence="9">
    <location>
        <begin position="501"/>
        <end position="520"/>
    </location>
</feature>
<dbReference type="Pfam" id="PF00916">
    <property type="entry name" value="Sulfate_transp"/>
    <property type="match status" value="1"/>
</dbReference>
<dbReference type="InterPro" id="IPR036513">
    <property type="entry name" value="STAS_dom_sf"/>
</dbReference>
<dbReference type="InterPro" id="IPR000595">
    <property type="entry name" value="cNMP-bd_dom"/>
</dbReference>
<keyword evidence="5" id="KW-0029">Amino-acid transport</keyword>
<evidence type="ECO:0000259" key="11">
    <source>
        <dbReference type="PROSITE" id="PS50801"/>
    </source>
</evidence>
<dbReference type="CDD" id="cd00038">
    <property type="entry name" value="CAP_ED"/>
    <property type="match status" value="1"/>
</dbReference>
<dbReference type="PROSITE" id="PS50801">
    <property type="entry name" value="STAS"/>
    <property type="match status" value="1"/>
</dbReference>
<feature type="region of interest" description="Disordered" evidence="8">
    <location>
        <begin position="89"/>
        <end position="194"/>
    </location>
</feature>
<evidence type="ECO:0000259" key="10">
    <source>
        <dbReference type="PROSITE" id="PS50042"/>
    </source>
</evidence>
<keyword evidence="2" id="KW-0813">Transport</keyword>
<organism evidence="12 13">
    <name type="scientific">Chaetomium fimeti</name>
    <dbReference type="NCBI Taxonomy" id="1854472"/>
    <lineage>
        <taxon>Eukaryota</taxon>
        <taxon>Fungi</taxon>
        <taxon>Dikarya</taxon>
        <taxon>Ascomycota</taxon>
        <taxon>Pezizomycotina</taxon>
        <taxon>Sordariomycetes</taxon>
        <taxon>Sordariomycetidae</taxon>
        <taxon>Sordariales</taxon>
        <taxon>Chaetomiaceae</taxon>
        <taxon>Chaetomium</taxon>
    </lineage>
</organism>
<dbReference type="SMART" id="SM00100">
    <property type="entry name" value="cNMP"/>
    <property type="match status" value="1"/>
</dbReference>
<keyword evidence="4 9" id="KW-0812">Transmembrane</keyword>
<dbReference type="InterPro" id="IPR018490">
    <property type="entry name" value="cNMP-bd_dom_sf"/>
</dbReference>
<feature type="compositionally biased region" description="Pro residues" evidence="8">
    <location>
        <begin position="113"/>
        <end position="123"/>
    </location>
</feature>
<evidence type="ECO:0000256" key="4">
    <source>
        <dbReference type="ARBA" id="ARBA00022692"/>
    </source>
</evidence>
<dbReference type="SUPFAM" id="SSF51206">
    <property type="entry name" value="cAMP-binding domain-like"/>
    <property type="match status" value="1"/>
</dbReference>
<dbReference type="Gene3D" id="2.60.120.10">
    <property type="entry name" value="Jelly Rolls"/>
    <property type="match status" value="1"/>
</dbReference>
<dbReference type="SUPFAM" id="SSF52091">
    <property type="entry name" value="SpoIIaa-like"/>
    <property type="match status" value="1"/>
</dbReference>
<proteinExistence type="predicted"/>
<feature type="transmembrane region" description="Helical" evidence="9">
    <location>
        <begin position="553"/>
        <end position="574"/>
    </location>
</feature>
<evidence type="ECO:0000313" key="13">
    <source>
        <dbReference type="Proteomes" id="UP001278766"/>
    </source>
</evidence>
<evidence type="ECO:0000256" key="3">
    <source>
        <dbReference type="ARBA" id="ARBA00022554"/>
    </source>
</evidence>
<dbReference type="InterPro" id="IPR052706">
    <property type="entry name" value="Membrane-Transporter-like"/>
</dbReference>
<feature type="domain" description="Cyclic nucleotide-binding" evidence="10">
    <location>
        <begin position="972"/>
        <end position="1057"/>
    </location>
</feature>
<keyword evidence="7 9" id="KW-0472">Membrane</keyword>
<feature type="transmembrane region" description="Helical" evidence="9">
    <location>
        <begin position="692"/>
        <end position="719"/>
    </location>
</feature>
<feature type="compositionally biased region" description="Acidic residues" evidence="8">
    <location>
        <begin position="182"/>
        <end position="192"/>
    </location>
</feature>
<dbReference type="GO" id="GO:0034490">
    <property type="term" value="P:basic amino acid transmembrane import into vacuole"/>
    <property type="evidence" value="ECO:0007669"/>
    <property type="project" value="UniProtKB-ARBA"/>
</dbReference>
<feature type="region of interest" description="Disordered" evidence="8">
    <location>
        <begin position="225"/>
        <end position="254"/>
    </location>
</feature>
<keyword evidence="13" id="KW-1185">Reference proteome</keyword>
<dbReference type="FunFam" id="3.30.750.24:FF:000012">
    <property type="entry name" value="Sulfate transporter family protein"/>
    <property type="match status" value="1"/>
</dbReference>
<feature type="region of interest" description="Disordered" evidence="8">
    <location>
        <begin position="1"/>
        <end position="62"/>
    </location>
</feature>
<dbReference type="Gene3D" id="3.30.750.24">
    <property type="entry name" value="STAS domain"/>
    <property type="match status" value="1"/>
</dbReference>
<evidence type="ECO:0000256" key="2">
    <source>
        <dbReference type="ARBA" id="ARBA00022448"/>
    </source>
</evidence>
<feature type="domain" description="STAS" evidence="11">
    <location>
        <begin position="763"/>
        <end position="871"/>
    </location>
</feature>
<name>A0AAE0LXE9_9PEZI</name>
<feature type="transmembrane region" description="Helical" evidence="9">
    <location>
        <begin position="467"/>
        <end position="489"/>
    </location>
</feature>
<dbReference type="Proteomes" id="UP001278766">
    <property type="component" value="Unassembled WGS sequence"/>
</dbReference>
<keyword evidence="3" id="KW-0926">Vacuole</keyword>
<dbReference type="Pfam" id="PF01740">
    <property type="entry name" value="STAS"/>
    <property type="match status" value="1"/>
</dbReference>
<dbReference type="GeneID" id="87843997"/>
<dbReference type="PROSITE" id="PS50042">
    <property type="entry name" value="CNMP_BINDING_3"/>
    <property type="match status" value="1"/>
</dbReference>
<keyword evidence="6 9" id="KW-1133">Transmembrane helix</keyword>
<feature type="transmembrane region" description="Helical" evidence="9">
    <location>
        <begin position="315"/>
        <end position="333"/>
    </location>
</feature>
<dbReference type="AlphaFoldDB" id="A0AAE0LXE9"/>
<dbReference type="InterPro" id="IPR014710">
    <property type="entry name" value="RmlC-like_jellyroll"/>
</dbReference>
<dbReference type="FunFam" id="2.60.120.10:FF:000141">
    <property type="entry name" value="Sulfate transporter family protein"/>
    <property type="match status" value="1"/>
</dbReference>
<gene>
    <name evidence="12" type="ORF">B0H64DRAFT_448408</name>
</gene>
<feature type="transmembrane region" description="Helical" evidence="9">
    <location>
        <begin position="661"/>
        <end position="680"/>
    </location>
</feature>
<reference evidence="12" key="2">
    <citation type="submission" date="2023-06" db="EMBL/GenBank/DDBJ databases">
        <authorList>
            <consortium name="Lawrence Berkeley National Laboratory"/>
            <person name="Haridas S."/>
            <person name="Hensen N."/>
            <person name="Bonometti L."/>
            <person name="Westerberg I."/>
            <person name="Brannstrom I.O."/>
            <person name="Guillou S."/>
            <person name="Cros-Aarteil S."/>
            <person name="Calhoun S."/>
            <person name="Kuo A."/>
            <person name="Mondo S."/>
            <person name="Pangilinan J."/>
            <person name="Riley R."/>
            <person name="Labutti K."/>
            <person name="Andreopoulos B."/>
            <person name="Lipzen A."/>
            <person name="Chen C."/>
            <person name="Yanf M."/>
            <person name="Daum C."/>
            <person name="Ng V."/>
            <person name="Clum A."/>
            <person name="Steindorff A."/>
            <person name="Ohm R."/>
            <person name="Martin F."/>
            <person name="Silar P."/>
            <person name="Natvig D."/>
            <person name="Lalanne C."/>
            <person name="Gautier V."/>
            <person name="Ament-Velasquez S.L."/>
            <person name="Kruys A."/>
            <person name="Hutchinson M.I."/>
            <person name="Powell A.J."/>
            <person name="Barry K."/>
            <person name="Miller A.N."/>
            <person name="Grigoriev I.V."/>
            <person name="Debuchy R."/>
            <person name="Gladieux P."/>
            <person name="Thoren M.H."/>
            <person name="Johannesson H."/>
        </authorList>
    </citation>
    <scope>NUCLEOTIDE SEQUENCE</scope>
    <source>
        <strain evidence="12">CBS 168.71</strain>
    </source>
</reference>
<dbReference type="Pfam" id="PF00027">
    <property type="entry name" value="cNMP_binding"/>
    <property type="match status" value="1"/>
</dbReference>
<protein>
    <submittedName>
        <fullName evidence="12">Sulfate transporter family-domain-containing protein</fullName>
    </submittedName>
</protein>
<feature type="transmembrane region" description="Helical" evidence="9">
    <location>
        <begin position="635"/>
        <end position="655"/>
    </location>
</feature>
<evidence type="ECO:0000256" key="5">
    <source>
        <dbReference type="ARBA" id="ARBA00022970"/>
    </source>
</evidence>
<dbReference type="RefSeq" id="XP_062663773.1">
    <property type="nucleotide sequence ID" value="XM_062807049.1"/>
</dbReference>
<comment type="caution">
    <text evidence="12">The sequence shown here is derived from an EMBL/GenBank/DDBJ whole genome shotgun (WGS) entry which is preliminary data.</text>
</comment>
<dbReference type="InterPro" id="IPR002645">
    <property type="entry name" value="STAS_dom"/>
</dbReference>
<dbReference type="PANTHER" id="PTHR43310">
    <property type="entry name" value="SULFATE TRANSPORTER YBAR-RELATED"/>
    <property type="match status" value="1"/>
</dbReference>
<evidence type="ECO:0000256" key="9">
    <source>
        <dbReference type="SAM" id="Phobius"/>
    </source>
</evidence>
<evidence type="ECO:0000256" key="7">
    <source>
        <dbReference type="ARBA" id="ARBA00023136"/>
    </source>
</evidence>
<reference evidence="12" key="1">
    <citation type="journal article" date="2023" name="Mol. Phylogenet. Evol.">
        <title>Genome-scale phylogeny and comparative genomics of the fungal order Sordariales.</title>
        <authorList>
            <person name="Hensen N."/>
            <person name="Bonometti L."/>
            <person name="Westerberg I."/>
            <person name="Brannstrom I.O."/>
            <person name="Guillou S."/>
            <person name="Cros-Aarteil S."/>
            <person name="Calhoun S."/>
            <person name="Haridas S."/>
            <person name="Kuo A."/>
            <person name="Mondo S."/>
            <person name="Pangilinan J."/>
            <person name="Riley R."/>
            <person name="LaButti K."/>
            <person name="Andreopoulos B."/>
            <person name="Lipzen A."/>
            <person name="Chen C."/>
            <person name="Yan M."/>
            <person name="Daum C."/>
            <person name="Ng V."/>
            <person name="Clum A."/>
            <person name="Steindorff A."/>
            <person name="Ohm R.A."/>
            <person name="Martin F."/>
            <person name="Silar P."/>
            <person name="Natvig D.O."/>
            <person name="Lalanne C."/>
            <person name="Gautier V."/>
            <person name="Ament-Velasquez S.L."/>
            <person name="Kruys A."/>
            <person name="Hutchinson M.I."/>
            <person name="Powell A.J."/>
            <person name="Barry K."/>
            <person name="Miller A.N."/>
            <person name="Grigoriev I.V."/>
            <person name="Debuchy R."/>
            <person name="Gladieux P."/>
            <person name="Hiltunen Thoren M."/>
            <person name="Johannesson H."/>
        </authorList>
    </citation>
    <scope>NUCLEOTIDE SEQUENCE</scope>
    <source>
        <strain evidence="12">CBS 168.71</strain>
    </source>
</reference>
<dbReference type="EMBL" id="JAUEPN010000001">
    <property type="protein sequence ID" value="KAK3300259.1"/>
    <property type="molecule type" value="Genomic_DNA"/>
</dbReference>
<evidence type="ECO:0000256" key="6">
    <source>
        <dbReference type="ARBA" id="ARBA00022989"/>
    </source>
</evidence>
<dbReference type="CDD" id="cd07042">
    <property type="entry name" value="STAS_SulP_like_sulfate_transporter"/>
    <property type="match status" value="1"/>
</dbReference>
<feature type="transmembrane region" description="Helical" evidence="9">
    <location>
        <begin position="425"/>
        <end position="447"/>
    </location>
</feature>
<dbReference type="PANTHER" id="PTHR43310:SF4">
    <property type="entry name" value="AFR304WP"/>
    <property type="match status" value="1"/>
</dbReference>
<feature type="transmembrane region" description="Helical" evidence="9">
    <location>
        <begin position="289"/>
        <end position="309"/>
    </location>
</feature>
<evidence type="ECO:0000313" key="12">
    <source>
        <dbReference type="EMBL" id="KAK3300259.1"/>
    </source>
</evidence>
<evidence type="ECO:0000256" key="8">
    <source>
        <dbReference type="SAM" id="MobiDB-lite"/>
    </source>
</evidence>
<comment type="subcellular location">
    <subcellularLocation>
        <location evidence="1">Vacuole membrane</location>
        <topology evidence="1">Multi-pass membrane protein</topology>
    </subcellularLocation>
</comment>
<accession>A0AAE0LXE9</accession>
<feature type="transmembrane region" description="Helical" evidence="9">
    <location>
        <begin position="391"/>
        <end position="413"/>
    </location>
</feature>
<dbReference type="InterPro" id="IPR011547">
    <property type="entry name" value="SLC26A/SulP_dom"/>
</dbReference>
<sequence length="1092" mass="119787">MSSPAFGHSWVRRHSSTSSQVSDEEEQEQAGASGRNDGKQLSSSVGSVTHREPIRSFIHGTVRGHLAPLDSAESARSVREQTAELANYFLSDKKDGRGSPFLRQARSASSPTTRPPFEPPGPDASPVRSSETIPEVPEPPSPEATDEHAEGPSMLTTMFRRSPPGNPYSYTPKESNAHEDDVPVEEGDEEGQDTLSRVTTVEHRPLVAREDTPEADEISPLLAARSRESRGGSYGVGQENGQGLDLEGQKRPGRTWLGRTANSMRETGGRAVSILPLISHPKRWDRRALWDNVVVAPVACFPAVVVGLLLNILDALSYGMILFPLGSPIFASLGSAGISMFYVSCIISQLTFSTGSIFKGGVGSELIEVVPFFHNMAATITDIVGEDKPDAVIATTITSYALSSMLTGAVFYLMGQFKFGYLVGFIPRHILIGCIGGVGWFLVATGFEVTARMDSNLNYDLDTLKHLMQADTVPLWIIPLTLAVILFYCQSRIRSKYFLPLYILAIPAAFYALAGAMGVLNPDHLKNGGWVFIGPPADEPWWHFYTLYKLDQVHWGAIAQCIPAMLALTFFGILHVPINVPALALNTGEDHANLDHELKLHGYSNFVSGLAGSIQNYLVYSNSLFFMRSGGNTRLAGIELAVFTFLVMLIGPSLIGFIPVMMVGVLIFDLGFELLLEAVWQPRKKLKPVEYFTVMAIVLVMGTYDFVVGIGVGILLAFMSLTFQTSRVSAVRASYSGDVVGSTVRRNPTQQHYLRQVGRQINVIKLSGYLFFGTIVGVEDRIRALISDEEFNKRPIKFLVLDLWLVTGVDYSAAEVFNTISRLLNGKGIELVVSGVDPEHGLGRNLRTVGLGEDGVEVKLLPELNSALEYCENELLKTLYVNQDDADSTLTTSTANLDVPAPSAADPVSASMLGSSPRRDHLRAAARKSLGQAEAGRSARWQSFKAPLRLMLQIFRDVSDRNEDFWFRAARYFARAQHPPGTVLFRRGEAAQAFYLVEAGILRAEYDLPQGWLFESIVAGTTCGELPFFSETNRTATCVVERDCVLWVMDGEGWARLQKEEPDVAQELLRISLKLTSERMSVITSYTLTMAG</sequence>
<evidence type="ECO:0000256" key="1">
    <source>
        <dbReference type="ARBA" id="ARBA00004128"/>
    </source>
</evidence>
<dbReference type="GO" id="GO:0000329">
    <property type="term" value="C:fungal-type vacuole membrane"/>
    <property type="evidence" value="ECO:0007669"/>
    <property type="project" value="UniProtKB-ARBA"/>
</dbReference>